<dbReference type="EMBL" id="JANPWB010000012">
    <property type="protein sequence ID" value="KAJ1116590.1"/>
    <property type="molecule type" value="Genomic_DNA"/>
</dbReference>
<gene>
    <name evidence="3" type="ORF">NDU88_004796</name>
</gene>
<feature type="signal peptide" evidence="2">
    <location>
        <begin position="1"/>
        <end position="16"/>
    </location>
</feature>
<evidence type="ECO:0000256" key="2">
    <source>
        <dbReference type="SAM" id="SignalP"/>
    </source>
</evidence>
<organism evidence="3 4">
    <name type="scientific">Pleurodeles waltl</name>
    <name type="common">Iberian ribbed newt</name>
    <dbReference type="NCBI Taxonomy" id="8319"/>
    <lineage>
        <taxon>Eukaryota</taxon>
        <taxon>Metazoa</taxon>
        <taxon>Chordata</taxon>
        <taxon>Craniata</taxon>
        <taxon>Vertebrata</taxon>
        <taxon>Euteleostomi</taxon>
        <taxon>Amphibia</taxon>
        <taxon>Batrachia</taxon>
        <taxon>Caudata</taxon>
        <taxon>Salamandroidea</taxon>
        <taxon>Salamandridae</taxon>
        <taxon>Pleurodelinae</taxon>
        <taxon>Pleurodeles</taxon>
    </lineage>
</organism>
<keyword evidence="2" id="KW-0732">Signal</keyword>
<accession>A0AAV7NNP6</accession>
<keyword evidence="4" id="KW-1185">Reference proteome</keyword>
<dbReference type="Proteomes" id="UP001066276">
    <property type="component" value="Chromosome 8"/>
</dbReference>
<feature type="chain" id="PRO_5043462489" evidence="2">
    <location>
        <begin position="17"/>
        <end position="132"/>
    </location>
</feature>
<proteinExistence type="predicted"/>
<name>A0AAV7NNP6_PLEWA</name>
<protein>
    <submittedName>
        <fullName evidence="3">Uncharacterized protein</fullName>
    </submittedName>
</protein>
<sequence>MLGSAPLVVLVLVGQGVPFTAVFTRTCGNPLVLKCACDAWLCPPGSVGSCGTGSPLYNSLYPRCGNPLVLKCTRNAWLCPPGGVDGETEREGIHSAGEDEDPTGERSWRNTSKKKKKQTCQNTGKKMEFRSP</sequence>
<reference evidence="3" key="1">
    <citation type="journal article" date="2022" name="bioRxiv">
        <title>Sequencing and chromosome-scale assembly of the giantPleurodeles waltlgenome.</title>
        <authorList>
            <person name="Brown T."/>
            <person name="Elewa A."/>
            <person name="Iarovenko S."/>
            <person name="Subramanian E."/>
            <person name="Araus A.J."/>
            <person name="Petzold A."/>
            <person name="Susuki M."/>
            <person name="Suzuki K.-i.T."/>
            <person name="Hayashi T."/>
            <person name="Toyoda A."/>
            <person name="Oliveira C."/>
            <person name="Osipova E."/>
            <person name="Leigh N.D."/>
            <person name="Simon A."/>
            <person name="Yun M.H."/>
        </authorList>
    </citation>
    <scope>NUCLEOTIDE SEQUENCE</scope>
    <source>
        <strain evidence="3">20211129_DDA</strain>
        <tissue evidence="3">Liver</tissue>
    </source>
</reference>
<feature type="region of interest" description="Disordered" evidence="1">
    <location>
        <begin position="84"/>
        <end position="132"/>
    </location>
</feature>
<feature type="compositionally biased region" description="Basic and acidic residues" evidence="1">
    <location>
        <begin position="87"/>
        <end position="108"/>
    </location>
</feature>
<evidence type="ECO:0000313" key="4">
    <source>
        <dbReference type="Proteomes" id="UP001066276"/>
    </source>
</evidence>
<evidence type="ECO:0000313" key="3">
    <source>
        <dbReference type="EMBL" id="KAJ1116590.1"/>
    </source>
</evidence>
<evidence type="ECO:0000256" key="1">
    <source>
        <dbReference type="SAM" id="MobiDB-lite"/>
    </source>
</evidence>
<comment type="caution">
    <text evidence="3">The sequence shown here is derived from an EMBL/GenBank/DDBJ whole genome shotgun (WGS) entry which is preliminary data.</text>
</comment>
<dbReference type="AlphaFoldDB" id="A0AAV7NNP6"/>